<accession>A0A8H3EUX7</accession>
<evidence type="ECO:0000313" key="2">
    <source>
        <dbReference type="EMBL" id="CAF9912822.1"/>
    </source>
</evidence>
<comment type="caution">
    <text evidence="2">The sequence shown here is derived from an EMBL/GenBank/DDBJ whole genome shotgun (WGS) entry which is preliminary data.</text>
</comment>
<reference evidence="2" key="1">
    <citation type="submission" date="2021-03" db="EMBL/GenBank/DDBJ databases">
        <authorList>
            <person name="Tagirdzhanova G."/>
        </authorList>
    </citation>
    <scope>NUCLEOTIDE SEQUENCE</scope>
</reference>
<dbReference type="EMBL" id="CAJPDS010000012">
    <property type="protein sequence ID" value="CAF9912822.1"/>
    <property type="molecule type" value="Genomic_DNA"/>
</dbReference>
<name>A0A8H3EUX7_9LECA</name>
<evidence type="ECO:0000256" key="1">
    <source>
        <dbReference type="SAM" id="MobiDB-lite"/>
    </source>
</evidence>
<organism evidence="2 3">
    <name type="scientific">Heterodermia speciosa</name>
    <dbReference type="NCBI Taxonomy" id="116794"/>
    <lineage>
        <taxon>Eukaryota</taxon>
        <taxon>Fungi</taxon>
        <taxon>Dikarya</taxon>
        <taxon>Ascomycota</taxon>
        <taxon>Pezizomycotina</taxon>
        <taxon>Lecanoromycetes</taxon>
        <taxon>OSLEUM clade</taxon>
        <taxon>Lecanoromycetidae</taxon>
        <taxon>Caliciales</taxon>
        <taxon>Physciaceae</taxon>
        <taxon>Heterodermia</taxon>
    </lineage>
</organism>
<keyword evidence="3" id="KW-1185">Reference proteome</keyword>
<protein>
    <submittedName>
        <fullName evidence="2">Uncharacterized protein</fullName>
    </submittedName>
</protein>
<sequence>MSDAFLVGYFENCAVIHGTDKVLAGKPQPQGPKKPIRPRPFDPYGSKRPSMAHNRELPGLACAIDGITHGAPTKTMPFGRMVRTLAQLLDDHMTANKSTTCNLHTTCAIRKDEDNYTA</sequence>
<proteinExistence type="predicted"/>
<dbReference type="AlphaFoldDB" id="A0A8H3EUX7"/>
<evidence type="ECO:0000313" key="3">
    <source>
        <dbReference type="Proteomes" id="UP000664521"/>
    </source>
</evidence>
<dbReference type="Proteomes" id="UP000664521">
    <property type="component" value="Unassembled WGS sequence"/>
</dbReference>
<feature type="region of interest" description="Disordered" evidence="1">
    <location>
        <begin position="22"/>
        <end position="55"/>
    </location>
</feature>
<gene>
    <name evidence="2" type="ORF">HETSPECPRED_001210</name>
</gene>